<keyword evidence="3" id="KW-0157">Chromophore</keyword>
<name>A0A202E682_9EURY</name>
<dbReference type="SUPFAM" id="SSF55785">
    <property type="entry name" value="PYP-like sensor domain (PAS domain)"/>
    <property type="match status" value="1"/>
</dbReference>
<dbReference type="InterPro" id="IPR031803">
    <property type="entry name" value="BAT_GAF/HTH-assoc"/>
</dbReference>
<dbReference type="RefSeq" id="WP_087715230.1">
    <property type="nucleotide sequence ID" value="NZ_MWPH01000003.1"/>
</dbReference>
<gene>
    <name evidence="8" type="ORF">B2G88_15210</name>
</gene>
<keyword evidence="1" id="KW-0285">Flavoprotein</keyword>
<dbReference type="SMART" id="SM00091">
    <property type="entry name" value="PAS"/>
    <property type="match status" value="2"/>
</dbReference>
<comment type="caution">
    <text evidence="8">The sequence shown here is derived from an EMBL/GenBank/DDBJ whole genome shotgun (WGS) entry which is preliminary data.</text>
</comment>
<evidence type="ECO:0000313" key="9">
    <source>
        <dbReference type="Proteomes" id="UP000196084"/>
    </source>
</evidence>
<feature type="domain" description="PAC" evidence="7">
    <location>
        <begin position="205"/>
        <end position="257"/>
    </location>
</feature>
<dbReference type="EMBL" id="MWPH01000003">
    <property type="protein sequence ID" value="OVE83767.1"/>
    <property type="molecule type" value="Genomic_DNA"/>
</dbReference>
<dbReference type="Proteomes" id="UP000196084">
    <property type="component" value="Unassembled WGS sequence"/>
</dbReference>
<dbReference type="InterPro" id="IPR035965">
    <property type="entry name" value="PAS-like_dom_sf"/>
</dbReference>
<dbReference type="PANTHER" id="PTHR47429">
    <property type="entry name" value="PROTEIN TWIN LOV 1"/>
    <property type="match status" value="1"/>
</dbReference>
<evidence type="ECO:0000313" key="8">
    <source>
        <dbReference type="EMBL" id="OVE83767.1"/>
    </source>
</evidence>
<organism evidence="8 9">
    <name type="scientific">Natronolimnobius baerhuensis</name>
    <dbReference type="NCBI Taxonomy" id="253108"/>
    <lineage>
        <taxon>Archaea</taxon>
        <taxon>Methanobacteriati</taxon>
        <taxon>Methanobacteriota</taxon>
        <taxon>Stenosarchaea group</taxon>
        <taxon>Halobacteria</taxon>
        <taxon>Halobacteriales</taxon>
        <taxon>Natrialbaceae</taxon>
        <taxon>Natronolimnobius</taxon>
    </lineage>
</organism>
<dbReference type="SMART" id="SM00086">
    <property type="entry name" value="PAC"/>
    <property type="match status" value="1"/>
</dbReference>
<dbReference type="InterPro" id="IPR007050">
    <property type="entry name" value="HTH_bacterioopsin"/>
</dbReference>
<keyword evidence="5" id="KW-0804">Transcription</keyword>
<dbReference type="InterPro" id="IPR000014">
    <property type="entry name" value="PAS"/>
</dbReference>
<dbReference type="GO" id="GO:0016301">
    <property type="term" value="F:kinase activity"/>
    <property type="evidence" value="ECO:0007669"/>
    <property type="project" value="UniProtKB-KW"/>
</dbReference>
<dbReference type="Pfam" id="PF15915">
    <property type="entry name" value="BAT"/>
    <property type="match status" value="1"/>
</dbReference>
<evidence type="ECO:0000259" key="7">
    <source>
        <dbReference type="PROSITE" id="PS50113"/>
    </source>
</evidence>
<keyword evidence="9" id="KW-1185">Reference proteome</keyword>
<dbReference type="AlphaFoldDB" id="A0A202E682"/>
<dbReference type="NCBIfam" id="TIGR00229">
    <property type="entry name" value="sensory_box"/>
    <property type="match status" value="1"/>
</dbReference>
<keyword evidence="2" id="KW-0288">FMN</keyword>
<sequence>MTNADAAGDAAQPSPATATLERIVDPVITVADGTVTYANDAAREAFDLEDGEDALGDVLEESHHLMAEIDETTVGTSRQVALDGTQYDGRIHRAESGATVIFESRATTAPVDDTASGTSDSQHVKLTRDRAVKERALEEAPVGISISDPAREDNPLVYINDAYQEITGYSYDDVVGRNCRLLQGEDSDPDAIAEMAAAIDEDRPVTVELKNYRKDGSEFWNEVTIAPVRNESGSVTHYVGFQNDITARKEAELALERRTAELEYLLERVEGLIQDVTTAVAGAADRSTLEREVCDRIAAEAAYDDVWIGERNPATGTIDVRAGAGETPDSISTDTAHPAAEALSTGDIARGTLADDAGSADDATTTEATHAAYPLTYNEIEYGVLSVRTVAGQDIGDREAVIFSALARAIASGINARETSRVLTTDAVVAVDLELTDPAVAPVGLAGEADCRLEYRRSAHHPGAETTDSDETTATLFTATGATAETITDAADSLADINCRVVVKHDDDAECLIELSGGTDIVSWLSERGVRVTAIDCEDGRGTLSLEIPRSANVRSIIEALEERHPGTDVRSFQQRDRTGETRQEFVARLEDNLTDRQLTVLQRAYLGGYFDWPRPVTGEDLAQSMNVSRPTFHEHLRTAEAKLCRAFFDGE</sequence>
<reference evidence="8 9" key="1">
    <citation type="submission" date="2017-02" db="EMBL/GenBank/DDBJ databases">
        <title>Natronthermophilus aegyptiacus gen. nov.,sp. nov., an aerobic, extremely halophilic alkalithermophilic archaeon isolated from the athalassohaline Wadi An Natrun, Egypt.</title>
        <authorList>
            <person name="Zhao B."/>
        </authorList>
    </citation>
    <scope>NUCLEOTIDE SEQUENCE [LARGE SCALE GENOMIC DNA]</scope>
    <source>
        <strain evidence="8 9">CGMCC 1.3597</strain>
    </source>
</reference>
<dbReference type="Gene3D" id="3.30.450.20">
    <property type="entry name" value="PAS domain"/>
    <property type="match status" value="1"/>
</dbReference>
<proteinExistence type="predicted"/>
<accession>A0A202E682</accession>
<dbReference type="Pfam" id="PF13426">
    <property type="entry name" value="PAS_9"/>
    <property type="match status" value="1"/>
</dbReference>
<protein>
    <submittedName>
        <fullName evidence="8">Histidine kinase</fullName>
    </submittedName>
</protein>
<evidence type="ECO:0000256" key="3">
    <source>
        <dbReference type="ARBA" id="ARBA00022991"/>
    </source>
</evidence>
<evidence type="ECO:0000256" key="5">
    <source>
        <dbReference type="ARBA" id="ARBA00023163"/>
    </source>
</evidence>
<keyword evidence="8" id="KW-0808">Transferase</keyword>
<feature type="domain" description="PAS" evidence="6">
    <location>
        <begin position="129"/>
        <end position="186"/>
    </location>
</feature>
<keyword evidence="8" id="KW-0418">Kinase</keyword>
<dbReference type="Gene3D" id="3.30.450.40">
    <property type="match status" value="1"/>
</dbReference>
<dbReference type="OrthoDB" id="106505at2157"/>
<evidence type="ECO:0000259" key="6">
    <source>
        <dbReference type="PROSITE" id="PS50112"/>
    </source>
</evidence>
<dbReference type="InterPro" id="IPR029016">
    <property type="entry name" value="GAF-like_dom_sf"/>
</dbReference>
<dbReference type="Pfam" id="PF13188">
    <property type="entry name" value="PAS_8"/>
    <property type="match status" value="1"/>
</dbReference>
<dbReference type="PROSITE" id="PS50112">
    <property type="entry name" value="PAS"/>
    <property type="match status" value="1"/>
</dbReference>
<dbReference type="PANTHER" id="PTHR47429:SF2">
    <property type="entry name" value="PROTEIN TWIN LOV 1"/>
    <property type="match status" value="1"/>
</dbReference>
<evidence type="ECO:0000256" key="2">
    <source>
        <dbReference type="ARBA" id="ARBA00022643"/>
    </source>
</evidence>
<dbReference type="InterPro" id="IPR000700">
    <property type="entry name" value="PAS-assoc_C"/>
</dbReference>
<evidence type="ECO:0000256" key="4">
    <source>
        <dbReference type="ARBA" id="ARBA00023015"/>
    </source>
</evidence>
<dbReference type="InterPro" id="IPR001610">
    <property type="entry name" value="PAC"/>
</dbReference>
<dbReference type="Pfam" id="PF04967">
    <property type="entry name" value="HTH_10"/>
    <property type="match status" value="1"/>
</dbReference>
<dbReference type="CDD" id="cd00130">
    <property type="entry name" value="PAS"/>
    <property type="match status" value="1"/>
</dbReference>
<evidence type="ECO:0000256" key="1">
    <source>
        <dbReference type="ARBA" id="ARBA00022630"/>
    </source>
</evidence>
<dbReference type="PROSITE" id="PS50113">
    <property type="entry name" value="PAC"/>
    <property type="match status" value="1"/>
</dbReference>
<keyword evidence="4" id="KW-0805">Transcription regulation</keyword>